<dbReference type="EMBL" id="VMGK01000023">
    <property type="protein sequence ID" value="TSC92510.1"/>
    <property type="molecule type" value="Genomic_DNA"/>
</dbReference>
<dbReference type="InterPro" id="IPR011335">
    <property type="entry name" value="Restrct_endonuc-II-like"/>
</dbReference>
<dbReference type="SUPFAM" id="SSF52980">
    <property type="entry name" value="Restriction endonuclease-like"/>
    <property type="match status" value="1"/>
</dbReference>
<dbReference type="Proteomes" id="UP000315689">
    <property type="component" value="Unassembled WGS sequence"/>
</dbReference>
<proteinExistence type="predicted"/>
<reference evidence="2 3" key="1">
    <citation type="submission" date="2017-07" db="EMBL/GenBank/DDBJ databases">
        <title>Mechanisms for carbon and nitrogen cycling indicate functional differentiation within the Candidate Phyla Radiation.</title>
        <authorList>
            <person name="Danczak R.E."/>
            <person name="Johnston M.D."/>
            <person name="Kenah C."/>
            <person name="Slattery M."/>
            <person name="Wrighton K.C."/>
            <person name="Wilkins M.J."/>
        </authorList>
    </citation>
    <scope>NUCLEOTIDE SEQUENCE [LARGE SCALE GENOMIC DNA]</scope>
    <source>
        <strain evidence="2">Licking1014_7</strain>
    </source>
</reference>
<dbReference type="AlphaFoldDB" id="A0A554LI24"/>
<evidence type="ECO:0000259" key="1">
    <source>
        <dbReference type="Pfam" id="PF12705"/>
    </source>
</evidence>
<evidence type="ECO:0000313" key="3">
    <source>
        <dbReference type="Proteomes" id="UP000315689"/>
    </source>
</evidence>
<feature type="domain" description="PD-(D/E)XK endonuclease-like" evidence="1">
    <location>
        <begin position="293"/>
        <end position="355"/>
    </location>
</feature>
<dbReference type="Gene3D" id="3.90.320.10">
    <property type="match status" value="1"/>
</dbReference>
<comment type="caution">
    <text evidence="2">The sequence shown here is derived from an EMBL/GenBank/DDBJ whole genome shotgun (WGS) entry which is preliminary data.</text>
</comment>
<dbReference type="Pfam" id="PF12705">
    <property type="entry name" value="PDDEXK_1"/>
    <property type="match status" value="1"/>
</dbReference>
<sequence length="404" mass="47238">MRPKILSVLLSRIKDIFLPIMRKKRKISGTREVLTQPTREVKVVSDFSAPEISQCPYCASKEIIKRGKRKKKLEVRQRYYCNSCKRSFVPQTVKGKQYPLKMILDGLCYYNIGHSFEESSRLLKEEYGVKIDDSTLSDWVKEFAPLCRYERLRPYALKLYSPNQMIQTTHLYHRQVYDFSVHRGKLALVLQEHQHSKFENLREYLEAIQSECPHQFFKDGARMSEQKVDFSMEKVILRNKNNFANRVAGLALQAVSDNKMRHKALQKFMLCNDSVTVAVEVPVYMDDMDLAHMQEELNFKIPLKIDKVLTGHIDILQVRNGAVHILDYKPNAAKGKEADTVNQLTLYALALSRLTGLRVYDFKCAWFDENDYFEFFPLHIVYKLRDRARRDDPAQAKMFEAIGE</sequence>
<evidence type="ECO:0000313" key="2">
    <source>
        <dbReference type="EMBL" id="TSC92510.1"/>
    </source>
</evidence>
<protein>
    <recommendedName>
        <fullName evidence="1">PD-(D/E)XK endonuclease-like domain-containing protein</fullName>
    </recommendedName>
</protein>
<accession>A0A554LI24</accession>
<name>A0A554LI24_9BACT</name>
<gene>
    <name evidence="2" type="ORF">CEN89_647</name>
</gene>
<dbReference type="InterPro" id="IPR038726">
    <property type="entry name" value="PDDEXK_AddAB-type"/>
</dbReference>
<organism evidence="2 3">
    <name type="scientific">Candidatus Berkelbacteria bacterium Licking1014_7</name>
    <dbReference type="NCBI Taxonomy" id="2017147"/>
    <lineage>
        <taxon>Bacteria</taxon>
        <taxon>Candidatus Berkelbacteria</taxon>
    </lineage>
</organism>
<dbReference type="InterPro" id="IPR011604">
    <property type="entry name" value="PDDEXK-like_dom_sf"/>
</dbReference>